<keyword evidence="3" id="KW-0418">Kinase</keyword>
<accession>A0A5S3X709</accession>
<feature type="transmembrane region" description="Helical" evidence="1">
    <location>
        <begin position="108"/>
        <end position="127"/>
    </location>
</feature>
<dbReference type="GO" id="GO:0016020">
    <property type="term" value="C:membrane"/>
    <property type="evidence" value="ECO:0007669"/>
    <property type="project" value="InterPro"/>
</dbReference>
<feature type="transmembrane region" description="Helical" evidence="1">
    <location>
        <begin position="12"/>
        <end position="31"/>
    </location>
</feature>
<dbReference type="Proteomes" id="UP000306719">
    <property type="component" value="Unassembled WGS sequence"/>
</dbReference>
<gene>
    <name evidence="3" type="ORF">CWB98_03050</name>
</gene>
<keyword evidence="1" id="KW-0812">Transmembrane</keyword>
<evidence type="ECO:0000256" key="1">
    <source>
        <dbReference type="SAM" id="Phobius"/>
    </source>
</evidence>
<organism evidence="3 4">
    <name type="scientific">Pseudoalteromonas rubra</name>
    <dbReference type="NCBI Taxonomy" id="43658"/>
    <lineage>
        <taxon>Bacteria</taxon>
        <taxon>Pseudomonadati</taxon>
        <taxon>Pseudomonadota</taxon>
        <taxon>Gammaproteobacteria</taxon>
        <taxon>Alteromonadales</taxon>
        <taxon>Pseudoalteromonadaceae</taxon>
        <taxon>Pseudoalteromonas</taxon>
    </lineage>
</organism>
<dbReference type="RefSeq" id="WP_138543475.1">
    <property type="nucleotide sequence ID" value="NZ_PNCJ01000005.1"/>
</dbReference>
<dbReference type="SUPFAM" id="SSF55874">
    <property type="entry name" value="ATPase domain of HSP90 chaperone/DNA topoisomerase II/histidine kinase"/>
    <property type="match status" value="1"/>
</dbReference>
<reference evidence="4" key="2">
    <citation type="submission" date="2019-06" db="EMBL/GenBank/DDBJ databases">
        <title>Co-occurence of chitin degradation, pigmentation and bioactivity in marine Pseudoalteromonas.</title>
        <authorList>
            <person name="Sonnenschein E.C."/>
            <person name="Bech P.K."/>
        </authorList>
    </citation>
    <scope>NUCLEOTIDE SEQUENCE [LARGE SCALE GENOMIC DNA]</scope>
    <source>
        <strain evidence="4">S2599</strain>
    </source>
</reference>
<sequence>MSVVSLQRNEQFTALAIIAMVSLSISFTDWAQRAAPLSLPIVFSSICAIIFMYWLPMVLGYVLIQRIKIAHWMSQFVTLYLSMVAGGWIFGALRAHLLGIPAFMLSDAMIIALPWSSAILLLVKFYLTRKRLKDEQMLRQQAEIKVLHSQLNPHFLFNSLNTIAALVQSSPGQAETLVHNLSAILRYSLKHAISDHQSSGVVALSDELLMLHQWCEIEQCRFGNNLQVAFDIDEALLSAPLPAMVLQPLIENAIKHGKRRPLCVTIHAYTDAGHPTIAVSDNGVGFPPDILLGGAKPGLGLAITRSRLELEANTKLTLSNQPNGGARAQFVLRELPC</sequence>
<dbReference type="PROSITE" id="PS50109">
    <property type="entry name" value="HIS_KIN"/>
    <property type="match status" value="1"/>
</dbReference>
<proteinExistence type="predicted"/>
<dbReference type="PANTHER" id="PTHR34220">
    <property type="entry name" value="SENSOR HISTIDINE KINASE YPDA"/>
    <property type="match status" value="1"/>
</dbReference>
<dbReference type="AlphaFoldDB" id="A0A5S3X709"/>
<dbReference type="SMART" id="SM00387">
    <property type="entry name" value="HATPase_c"/>
    <property type="match status" value="1"/>
</dbReference>
<dbReference type="PANTHER" id="PTHR34220:SF7">
    <property type="entry name" value="SENSOR HISTIDINE KINASE YPDA"/>
    <property type="match status" value="1"/>
</dbReference>
<dbReference type="Pfam" id="PF06580">
    <property type="entry name" value="His_kinase"/>
    <property type="match status" value="1"/>
</dbReference>
<feature type="domain" description="Histidine kinase" evidence="2">
    <location>
        <begin position="245"/>
        <end position="336"/>
    </location>
</feature>
<protein>
    <submittedName>
        <fullName evidence="3">Sensor histidine kinase</fullName>
    </submittedName>
</protein>
<evidence type="ECO:0000259" key="2">
    <source>
        <dbReference type="PROSITE" id="PS50109"/>
    </source>
</evidence>
<keyword evidence="1" id="KW-1133">Transmembrane helix</keyword>
<dbReference type="InterPro" id="IPR036890">
    <property type="entry name" value="HATPase_C_sf"/>
</dbReference>
<feature type="transmembrane region" description="Helical" evidence="1">
    <location>
        <begin position="37"/>
        <end position="64"/>
    </location>
</feature>
<evidence type="ECO:0000313" key="4">
    <source>
        <dbReference type="Proteomes" id="UP000306719"/>
    </source>
</evidence>
<keyword evidence="3" id="KW-0808">Transferase</keyword>
<keyword evidence="1" id="KW-0472">Membrane</keyword>
<dbReference type="InterPro" id="IPR010559">
    <property type="entry name" value="Sig_transdc_His_kin_internal"/>
</dbReference>
<reference evidence="3 4" key="1">
    <citation type="submission" date="2018-01" db="EMBL/GenBank/DDBJ databases">
        <authorList>
            <person name="Paulsen S."/>
            <person name="Gram L.K."/>
        </authorList>
    </citation>
    <scope>NUCLEOTIDE SEQUENCE [LARGE SCALE GENOMIC DNA]</scope>
    <source>
        <strain evidence="3 4">S2599</strain>
    </source>
</reference>
<dbReference type="EMBL" id="PNCJ01000005">
    <property type="protein sequence ID" value="TMP39745.1"/>
    <property type="molecule type" value="Genomic_DNA"/>
</dbReference>
<dbReference type="InterPro" id="IPR005467">
    <property type="entry name" value="His_kinase_dom"/>
</dbReference>
<dbReference type="InterPro" id="IPR003594">
    <property type="entry name" value="HATPase_dom"/>
</dbReference>
<dbReference type="Gene3D" id="3.30.565.10">
    <property type="entry name" value="Histidine kinase-like ATPase, C-terminal domain"/>
    <property type="match status" value="1"/>
</dbReference>
<dbReference type="InterPro" id="IPR050640">
    <property type="entry name" value="Bact_2-comp_sensor_kinase"/>
</dbReference>
<feature type="transmembrane region" description="Helical" evidence="1">
    <location>
        <begin position="76"/>
        <end position="96"/>
    </location>
</feature>
<evidence type="ECO:0000313" key="3">
    <source>
        <dbReference type="EMBL" id="TMP39745.1"/>
    </source>
</evidence>
<dbReference type="Pfam" id="PF02518">
    <property type="entry name" value="HATPase_c"/>
    <property type="match status" value="1"/>
</dbReference>
<name>A0A5S3X709_9GAMM</name>
<dbReference type="OrthoDB" id="2514702at2"/>
<dbReference type="GO" id="GO:0000155">
    <property type="term" value="F:phosphorelay sensor kinase activity"/>
    <property type="evidence" value="ECO:0007669"/>
    <property type="project" value="InterPro"/>
</dbReference>
<comment type="caution">
    <text evidence="3">The sequence shown here is derived from an EMBL/GenBank/DDBJ whole genome shotgun (WGS) entry which is preliminary data.</text>
</comment>